<organism evidence="2 3">
    <name type="scientific">Ameca splendens</name>
    <dbReference type="NCBI Taxonomy" id="208324"/>
    <lineage>
        <taxon>Eukaryota</taxon>
        <taxon>Metazoa</taxon>
        <taxon>Chordata</taxon>
        <taxon>Craniata</taxon>
        <taxon>Vertebrata</taxon>
        <taxon>Euteleostomi</taxon>
        <taxon>Actinopterygii</taxon>
        <taxon>Neopterygii</taxon>
        <taxon>Teleostei</taxon>
        <taxon>Neoteleostei</taxon>
        <taxon>Acanthomorphata</taxon>
        <taxon>Ovalentaria</taxon>
        <taxon>Atherinomorphae</taxon>
        <taxon>Cyprinodontiformes</taxon>
        <taxon>Goodeidae</taxon>
        <taxon>Ameca</taxon>
    </lineage>
</organism>
<proteinExistence type="predicted"/>
<evidence type="ECO:0000313" key="3">
    <source>
        <dbReference type="Proteomes" id="UP001469553"/>
    </source>
</evidence>
<gene>
    <name evidence="2" type="ORF">AMECASPLE_025997</name>
</gene>
<name>A0ABV1ABZ7_9TELE</name>
<comment type="caution">
    <text evidence="2">The sequence shown here is derived from an EMBL/GenBank/DDBJ whole genome shotgun (WGS) entry which is preliminary data.</text>
</comment>
<evidence type="ECO:0000313" key="2">
    <source>
        <dbReference type="EMBL" id="MEQ2315791.1"/>
    </source>
</evidence>
<protein>
    <submittedName>
        <fullName evidence="2">Uncharacterized protein</fullName>
    </submittedName>
</protein>
<dbReference type="Proteomes" id="UP001469553">
    <property type="component" value="Unassembled WGS sequence"/>
</dbReference>
<keyword evidence="3" id="KW-1185">Reference proteome</keyword>
<accession>A0ABV1ABZ7</accession>
<dbReference type="EMBL" id="JAHRIP010087252">
    <property type="protein sequence ID" value="MEQ2315791.1"/>
    <property type="molecule type" value="Genomic_DNA"/>
</dbReference>
<reference evidence="2 3" key="1">
    <citation type="submission" date="2021-06" db="EMBL/GenBank/DDBJ databases">
        <authorList>
            <person name="Palmer J.M."/>
        </authorList>
    </citation>
    <scope>NUCLEOTIDE SEQUENCE [LARGE SCALE GENOMIC DNA]</scope>
    <source>
        <strain evidence="2 3">AS_MEX2019</strain>
        <tissue evidence="2">Muscle</tissue>
    </source>
</reference>
<sequence>MSALRETITPDITAADMGDSSLPARRLEMASCLHFLRREEDAGFAAEAGAGGEHQDLGKGREEPFRNSWRWAASRSICSSSSGECRTSRSEGRCLIASSVCRWTQRSRASAFCSSAGSVAGGNILSRLTRWRTPECTRAGSMMVGERFNFQKKPKSHPQGRQEQNTKRAKQASMAIRTGTSEVKWNFFAMSSRTDAYLWSVNQVNLAKHELEDKN</sequence>
<feature type="region of interest" description="Disordered" evidence="1">
    <location>
        <begin position="151"/>
        <end position="173"/>
    </location>
</feature>
<evidence type="ECO:0000256" key="1">
    <source>
        <dbReference type="SAM" id="MobiDB-lite"/>
    </source>
</evidence>